<dbReference type="FunFam" id="1.20.1250.20:FF:000286">
    <property type="entry name" value="MFS efflux transporter"/>
    <property type="match status" value="1"/>
</dbReference>
<evidence type="ECO:0000256" key="3">
    <source>
        <dbReference type="ARBA" id="ARBA00022448"/>
    </source>
</evidence>
<keyword evidence="10" id="KW-1185">Reference proteome</keyword>
<feature type="transmembrane region" description="Helical" evidence="8">
    <location>
        <begin position="345"/>
        <end position="370"/>
    </location>
</feature>
<dbReference type="GO" id="GO:0016020">
    <property type="term" value="C:membrane"/>
    <property type="evidence" value="ECO:0007669"/>
    <property type="project" value="TreeGrafter"/>
</dbReference>
<gene>
    <name evidence="9" type="ORF">BP5553_01635</name>
</gene>
<reference evidence="9 10" key="1">
    <citation type="journal article" date="2018" name="IMA Fungus">
        <title>IMA Genome-F 9: Draft genome sequence of Annulohypoxylon stygium, Aspergillus mulundensis, Berkeleyomyces basicola (syn. Thielaviopsis basicola), Ceratocystis smalleyi, two Cercospora beticola strains, Coleophoma cylindrospora, Fusarium fracticaudum, Phialophora cf. hyalina, and Morchella septimelata.</title>
        <authorList>
            <person name="Wingfield B.D."/>
            <person name="Bills G.F."/>
            <person name="Dong Y."/>
            <person name="Huang W."/>
            <person name="Nel W.J."/>
            <person name="Swalarsk-Parry B.S."/>
            <person name="Vaghefi N."/>
            <person name="Wilken P.M."/>
            <person name="An Z."/>
            <person name="de Beer Z.W."/>
            <person name="De Vos L."/>
            <person name="Chen L."/>
            <person name="Duong T.A."/>
            <person name="Gao Y."/>
            <person name="Hammerbacher A."/>
            <person name="Kikkert J.R."/>
            <person name="Li Y."/>
            <person name="Li H."/>
            <person name="Li K."/>
            <person name="Li Q."/>
            <person name="Liu X."/>
            <person name="Ma X."/>
            <person name="Naidoo K."/>
            <person name="Pethybridge S.J."/>
            <person name="Sun J."/>
            <person name="Steenkamp E.T."/>
            <person name="van der Nest M.A."/>
            <person name="van Wyk S."/>
            <person name="Wingfield M.J."/>
            <person name="Xiong C."/>
            <person name="Yue Q."/>
            <person name="Zhang X."/>
        </authorList>
    </citation>
    <scope>NUCLEOTIDE SEQUENCE [LARGE SCALE GENOMIC DNA]</scope>
    <source>
        <strain evidence="9 10">BP 5553</strain>
    </source>
</reference>
<dbReference type="InterPro" id="IPR036259">
    <property type="entry name" value="MFS_trans_sf"/>
</dbReference>
<organism evidence="9 10">
    <name type="scientific">Venustampulla echinocandica</name>
    <dbReference type="NCBI Taxonomy" id="2656787"/>
    <lineage>
        <taxon>Eukaryota</taxon>
        <taxon>Fungi</taxon>
        <taxon>Dikarya</taxon>
        <taxon>Ascomycota</taxon>
        <taxon>Pezizomycotina</taxon>
        <taxon>Leotiomycetes</taxon>
        <taxon>Helotiales</taxon>
        <taxon>Pleuroascaceae</taxon>
        <taxon>Venustampulla</taxon>
    </lineage>
</organism>
<dbReference type="PANTHER" id="PTHR23514">
    <property type="entry name" value="BYPASS OF STOP CODON PROTEIN 6"/>
    <property type="match status" value="1"/>
</dbReference>
<comment type="similarity">
    <text evidence="2">Belongs to the major facilitator superfamily.</text>
</comment>
<feature type="transmembrane region" description="Helical" evidence="8">
    <location>
        <begin position="255"/>
        <end position="277"/>
    </location>
</feature>
<feature type="transmembrane region" description="Helical" evidence="8">
    <location>
        <begin position="376"/>
        <end position="394"/>
    </location>
</feature>
<comment type="subcellular location">
    <subcellularLocation>
        <location evidence="1">Endomembrane system</location>
        <topology evidence="1">Multi-pass membrane protein</topology>
    </subcellularLocation>
</comment>
<accession>A0A370U1J9</accession>
<evidence type="ECO:0000256" key="1">
    <source>
        <dbReference type="ARBA" id="ARBA00004127"/>
    </source>
</evidence>
<dbReference type="PANTHER" id="PTHR23514:SF3">
    <property type="entry name" value="BYPASS OF STOP CODON PROTEIN 6"/>
    <property type="match status" value="1"/>
</dbReference>
<dbReference type="Gene3D" id="1.20.1250.20">
    <property type="entry name" value="MFS general substrate transporter like domains"/>
    <property type="match status" value="1"/>
</dbReference>
<feature type="transmembrane region" description="Helical" evidence="8">
    <location>
        <begin position="312"/>
        <end position="333"/>
    </location>
</feature>
<evidence type="ECO:0000313" key="9">
    <source>
        <dbReference type="EMBL" id="RDL41656.1"/>
    </source>
</evidence>
<evidence type="ECO:0008006" key="11">
    <source>
        <dbReference type="Google" id="ProtNLM"/>
    </source>
</evidence>
<dbReference type="GeneID" id="43594484"/>
<evidence type="ECO:0000313" key="10">
    <source>
        <dbReference type="Proteomes" id="UP000254866"/>
    </source>
</evidence>
<dbReference type="RefSeq" id="XP_031874312.1">
    <property type="nucleotide sequence ID" value="XM_032010258.1"/>
</dbReference>
<dbReference type="InterPro" id="IPR051788">
    <property type="entry name" value="MFS_Transporter"/>
</dbReference>
<feature type="compositionally biased region" description="Polar residues" evidence="7">
    <location>
        <begin position="1"/>
        <end position="12"/>
    </location>
</feature>
<evidence type="ECO:0000256" key="4">
    <source>
        <dbReference type="ARBA" id="ARBA00022692"/>
    </source>
</evidence>
<feature type="transmembrane region" description="Helical" evidence="8">
    <location>
        <begin position="126"/>
        <end position="148"/>
    </location>
</feature>
<feature type="transmembrane region" description="Helical" evidence="8">
    <location>
        <begin position="168"/>
        <end position="199"/>
    </location>
</feature>
<dbReference type="STRING" id="2656787.A0A370U1J9"/>
<evidence type="ECO:0000256" key="2">
    <source>
        <dbReference type="ARBA" id="ARBA00008335"/>
    </source>
</evidence>
<dbReference type="InterPro" id="IPR011701">
    <property type="entry name" value="MFS"/>
</dbReference>
<feature type="region of interest" description="Disordered" evidence="7">
    <location>
        <begin position="1"/>
        <end position="52"/>
    </location>
</feature>
<feature type="transmembrane region" description="Helical" evidence="8">
    <location>
        <begin position="289"/>
        <end position="306"/>
    </location>
</feature>
<feature type="region of interest" description="Disordered" evidence="7">
    <location>
        <begin position="401"/>
        <end position="421"/>
    </location>
</feature>
<proteinExistence type="inferred from homology"/>
<evidence type="ECO:0000256" key="8">
    <source>
        <dbReference type="SAM" id="Phobius"/>
    </source>
</evidence>
<dbReference type="GO" id="GO:0022857">
    <property type="term" value="F:transmembrane transporter activity"/>
    <property type="evidence" value="ECO:0007669"/>
    <property type="project" value="InterPro"/>
</dbReference>
<evidence type="ECO:0000256" key="5">
    <source>
        <dbReference type="ARBA" id="ARBA00022989"/>
    </source>
</evidence>
<evidence type="ECO:0000256" key="7">
    <source>
        <dbReference type="SAM" id="MobiDB-lite"/>
    </source>
</evidence>
<feature type="transmembrane region" description="Helical" evidence="8">
    <location>
        <begin position="102"/>
        <end position="119"/>
    </location>
</feature>
<feature type="transmembrane region" description="Helical" evidence="8">
    <location>
        <begin position="68"/>
        <end position="90"/>
    </location>
</feature>
<name>A0A370U1J9_9HELO</name>
<dbReference type="EMBL" id="NPIC01000001">
    <property type="protein sequence ID" value="RDL41656.1"/>
    <property type="molecule type" value="Genomic_DNA"/>
</dbReference>
<keyword evidence="5 8" id="KW-1133">Transmembrane helix</keyword>
<keyword evidence="3" id="KW-0813">Transport</keyword>
<dbReference type="AlphaFoldDB" id="A0A370U1J9"/>
<sequence>MATGTVTQTEPASSGIELKAVSPLDKSSSGDVEKAGITDPEDVSSNTTPPPEAVEALQKWNSPPIHKYRVFATFWAFFVLGMNDGSYGALIPHLETYYNLDYTVVSLVFLSPFAGYTLASLSNNFVVMYIFVGFGNGLIDAAWCAWIGNMANAHELSGMITSGNLGWYSFYYVMLAGSAVELLTSASTFWSQTGATYLAENPRTAGEKSGRTREALRNKVTWIFAIFILAYCGAEVSLSGWIVVFMTRVRGASSFAGGASATGFWGGMTVGRLFLAFLTSRIGENKSMMIYLGLSVVLELIFWLVPNLVVSAVSAALLGMFMGPMFPTAIVVTTKLLPRSLHVGAIGFGTAFGGSGGAILPFMVGAIAQARCVKSLQPVILALLVVLGILWAILPRTLQKDHGHSDKGIAAGTRNSDPVES</sequence>
<evidence type="ECO:0000256" key="6">
    <source>
        <dbReference type="ARBA" id="ARBA00023136"/>
    </source>
</evidence>
<dbReference type="SUPFAM" id="SSF103473">
    <property type="entry name" value="MFS general substrate transporter"/>
    <property type="match status" value="1"/>
</dbReference>
<dbReference type="GO" id="GO:0012505">
    <property type="term" value="C:endomembrane system"/>
    <property type="evidence" value="ECO:0007669"/>
    <property type="project" value="UniProtKB-SubCell"/>
</dbReference>
<dbReference type="Pfam" id="PF07690">
    <property type="entry name" value="MFS_1"/>
    <property type="match status" value="1"/>
</dbReference>
<keyword evidence="6 8" id="KW-0472">Membrane</keyword>
<dbReference type="Proteomes" id="UP000254866">
    <property type="component" value="Unassembled WGS sequence"/>
</dbReference>
<feature type="transmembrane region" description="Helical" evidence="8">
    <location>
        <begin position="220"/>
        <end position="243"/>
    </location>
</feature>
<comment type="caution">
    <text evidence="9">The sequence shown here is derived from an EMBL/GenBank/DDBJ whole genome shotgun (WGS) entry which is preliminary data.</text>
</comment>
<keyword evidence="4 8" id="KW-0812">Transmembrane</keyword>
<protein>
    <recommendedName>
        <fullName evidence="11">Major facilitator superfamily (MFS) profile domain-containing protein</fullName>
    </recommendedName>
</protein>
<dbReference type="OrthoDB" id="413079at2759"/>